<comment type="caution">
    <text evidence="7">The sequence shown here is derived from an EMBL/GenBank/DDBJ whole genome shotgun (WGS) entry which is preliminary data.</text>
</comment>
<organism evidence="7 8">
    <name type="scientific">Effusibacillus consociatus</name>
    <dbReference type="NCBI Taxonomy" id="1117041"/>
    <lineage>
        <taxon>Bacteria</taxon>
        <taxon>Bacillati</taxon>
        <taxon>Bacillota</taxon>
        <taxon>Bacilli</taxon>
        <taxon>Bacillales</taxon>
        <taxon>Alicyclobacillaceae</taxon>
        <taxon>Effusibacillus</taxon>
    </lineage>
</organism>
<proteinExistence type="predicted"/>
<reference evidence="8" key="1">
    <citation type="journal article" date="2019" name="Int. J. Syst. Evol. Microbiol.">
        <title>The Global Catalogue of Microorganisms (GCM) 10K type strain sequencing project: providing services to taxonomists for standard genome sequencing and annotation.</title>
        <authorList>
            <consortium name="The Broad Institute Genomics Platform"/>
            <consortium name="The Broad Institute Genome Sequencing Center for Infectious Disease"/>
            <person name="Wu L."/>
            <person name="Ma J."/>
        </authorList>
    </citation>
    <scope>NUCLEOTIDE SEQUENCE [LARGE SCALE GENOMIC DNA]</scope>
    <source>
        <strain evidence="8">WYCCWR 12678</strain>
    </source>
</reference>
<keyword evidence="1" id="KW-0678">Repressor</keyword>
<evidence type="ECO:0000256" key="2">
    <source>
        <dbReference type="ARBA" id="ARBA00023015"/>
    </source>
</evidence>
<dbReference type="SMART" id="SM00422">
    <property type="entry name" value="HTH_MERR"/>
    <property type="match status" value="1"/>
</dbReference>
<dbReference type="InterPro" id="IPR000551">
    <property type="entry name" value="MerR-type_HTH_dom"/>
</dbReference>
<keyword evidence="3" id="KW-0238">DNA-binding</keyword>
<dbReference type="Gene3D" id="1.10.1660.10">
    <property type="match status" value="1"/>
</dbReference>
<keyword evidence="4" id="KW-0804">Transcription</keyword>
<dbReference type="SUPFAM" id="SSF46955">
    <property type="entry name" value="Putative DNA-binding domain"/>
    <property type="match status" value="1"/>
</dbReference>
<keyword evidence="2" id="KW-0805">Transcription regulation</keyword>
<dbReference type="PANTHER" id="PTHR30204">
    <property type="entry name" value="REDOX-CYCLING DRUG-SENSING TRANSCRIPTIONAL ACTIVATOR SOXR"/>
    <property type="match status" value="1"/>
</dbReference>
<feature type="domain" description="HTH merR-type" evidence="6">
    <location>
        <begin position="10"/>
        <end position="78"/>
    </location>
</feature>
<sequence length="136" mass="15834">MDPVPRDMAVLTIGIVRQLTGLTLRQIRYYEELGLICPFRSNGEQRLYSINDVARLLRIKDMIDQEYTISQIKKILKPPTMPTEPTPQPTPSEHDLDDSNLLRGIRDQIHTRTDRSWSTTIIEGQLAQFYRNNRPK</sequence>
<evidence type="ECO:0000256" key="3">
    <source>
        <dbReference type="ARBA" id="ARBA00023125"/>
    </source>
</evidence>
<evidence type="ECO:0000313" key="7">
    <source>
        <dbReference type="EMBL" id="MFC4767471.1"/>
    </source>
</evidence>
<evidence type="ECO:0000256" key="1">
    <source>
        <dbReference type="ARBA" id="ARBA00022491"/>
    </source>
</evidence>
<evidence type="ECO:0000256" key="5">
    <source>
        <dbReference type="SAM" id="MobiDB-lite"/>
    </source>
</evidence>
<dbReference type="Proteomes" id="UP001596002">
    <property type="component" value="Unassembled WGS sequence"/>
</dbReference>
<evidence type="ECO:0000313" key="8">
    <source>
        <dbReference type="Proteomes" id="UP001596002"/>
    </source>
</evidence>
<evidence type="ECO:0000259" key="6">
    <source>
        <dbReference type="PROSITE" id="PS50937"/>
    </source>
</evidence>
<gene>
    <name evidence="7" type="ORF">ACFO8Q_08860</name>
</gene>
<evidence type="ECO:0000256" key="4">
    <source>
        <dbReference type="ARBA" id="ARBA00023163"/>
    </source>
</evidence>
<accession>A0ABV9PYY8</accession>
<name>A0ABV9PYY8_9BACL</name>
<dbReference type="InterPro" id="IPR009061">
    <property type="entry name" value="DNA-bd_dom_put_sf"/>
</dbReference>
<dbReference type="PROSITE" id="PS50937">
    <property type="entry name" value="HTH_MERR_2"/>
    <property type="match status" value="1"/>
</dbReference>
<dbReference type="Pfam" id="PF13411">
    <property type="entry name" value="MerR_1"/>
    <property type="match status" value="1"/>
</dbReference>
<feature type="compositionally biased region" description="Pro residues" evidence="5">
    <location>
        <begin position="79"/>
        <end position="90"/>
    </location>
</feature>
<keyword evidence="8" id="KW-1185">Reference proteome</keyword>
<dbReference type="RefSeq" id="WP_380025392.1">
    <property type="nucleotide sequence ID" value="NZ_JBHSHC010000062.1"/>
</dbReference>
<protein>
    <submittedName>
        <fullName evidence="7">MerR family transcriptional regulator</fullName>
    </submittedName>
</protein>
<dbReference type="PANTHER" id="PTHR30204:SF65">
    <property type="entry name" value="HTH-TYPE TRANSCRIPTIONAL REGULATOR TNRA"/>
    <property type="match status" value="1"/>
</dbReference>
<feature type="region of interest" description="Disordered" evidence="5">
    <location>
        <begin position="77"/>
        <end position="102"/>
    </location>
</feature>
<dbReference type="InterPro" id="IPR047057">
    <property type="entry name" value="MerR_fam"/>
</dbReference>
<dbReference type="EMBL" id="JBHSHC010000062">
    <property type="protein sequence ID" value="MFC4767471.1"/>
    <property type="molecule type" value="Genomic_DNA"/>
</dbReference>